<keyword evidence="1" id="KW-0812">Transmembrane</keyword>
<name>A0ABP0RJC5_9DINO</name>
<dbReference type="EMBL" id="CAXAMN010025929">
    <property type="protein sequence ID" value="CAK9099307.1"/>
    <property type="molecule type" value="Genomic_DNA"/>
</dbReference>
<feature type="transmembrane region" description="Helical" evidence="1">
    <location>
        <begin position="83"/>
        <end position="102"/>
    </location>
</feature>
<organism evidence="2 3">
    <name type="scientific">Durusdinium trenchii</name>
    <dbReference type="NCBI Taxonomy" id="1381693"/>
    <lineage>
        <taxon>Eukaryota</taxon>
        <taxon>Sar</taxon>
        <taxon>Alveolata</taxon>
        <taxon>Dinophyceae</taxon>
        <taxon>Suessiales</taxon>
        <taxon>Symbiodiniaceae</taxon>
        <taxon>Durusdinium</taxon>
    </lineage>
</organism>
<sequence>MEGPDILSNGHASPLALPLAPSSLLGGIVASTSFLHALLPATVDDLFSLVPHHTIFSPIATVPLPFLWNLLTAHLYEASLLRALLLAPAMVLMVLLQITRILEHLHGEDERWQDFVLSASRVDVQELLASLYDVKGDAKQPAVGQLDVWLGFLKLDDKLPTVPCLERLLYESERGSAEGADVIALFLVDLFVHPSSVVDLRSLLRKAMGSGRAESYVFNEDDPALLLRQIPAQLVKATDDGLRHVSMHVAVKRQYVRDFDADSAISHSDCFPETLALTCKSARKNEFEPCFKSVLKQEVLLHVNGCDVDLVLLGANLDTHDDAKLGQVEALERMLQVSQRGSAKFCALMWGDFNNRLVASDDLKAGVKETKKGFEILDVGAEYLVDCILDGSRRSELLQKDALTYCGLDLTGRPFRAPRCNRRLLELFETGIEAAKEADALELPLPSYKYMPLETILSQSLQHQIRLLEVVCLDSLQPVDWSQFLSAEMTYFSDSARYVHRDSNGNLLLPLGWPDGVGVWKANTVAASIQQWQSEWNLRSFDHLPMRSLLSLKLGSERTERERKELKVWLGFVKLYGKKPTLEALTELLYRDDTCSAVDCDVIALHLASAFVTPECISDFQSVLKKCMALRDALNTKDYVFNEDDPALPSSQIPAEVVNRTEDGMTFVSMHVAVKRKHIRKVDGSDFIKYHDCFPGPTSVVGKSGFENERSEYRVNATSTDHPRLVLRQDVLLWVDGREVDVVLLGADLDTNVAARLVQVNALERLLRMASRDRTNFCALCWGDFANPLVAFEGMKDHVVFKEGKFAIPDSGVRFLLNCLREPSERLALLHKDSLTYSGADVTGKPHQAPPCNIKLRQMFSLSLDAALASGVVPWPFYQVQPFEVTLAQQLGCRLKLVEMASLSRIRALSPLTWPHSSSTLEREGLLSAYFNWTEDGKKMQRKIRVEHVENDRKDNYYLQFGWLDGVAWYKKNSVKTTLCCWETVQSVQAFDHLPMRAKMQVML</sequence>
<keyword evidence="3" id="KW-1185">Reference proteome</keyword>
<evidence type="ECO:0000256" key="1">
    <source>
        <dbReference type="SAM" id="Phobius"/>
    </source>
</evidence>
<protein>
    <submittedName>
        <fullName evidence="2">Uncharacterized protein</fullName>
    </submittedName>
</protein>
<feature type="transmembrane region" description="Helical" evidence="1">
    <location>
        <begin position="12"/>
        <end position="35"/>
    </location>
</feature>
<evidence type="ECO:0000313" key="3">
    <source>
        <dbReference type="Proteomes" id="UP001642484"/>
    </source>
</evidence>
<reference evidence="2 3" key="1">
    <citation type="submission" date="2024-02" db="EMBL/GenBank/DDBJ databases">
        <authorList>
            <person name="Chen Y."/>
            <person name="Shah S."/>
            <person name="Dougan E. K."/>
            <person name="Thang M."/>
            <person name="Chan C."/>
        </authorList>
    </citation>
    <scope>NUCLEOTIDE SEQUENCE [LARGE SCALE GENOMIC DNA]</scope>
</reference>
<gene>
    <name evidence="2" type="ORF">CCMP2556_LOCUS47005</name>
</gene>
<evidence type="ECO:0000313" key="2">
    <source>
        <dbReference type="EMBL" id="CAK9099307.1"/>
    </source>
</evidence>
<comment type="caution">
    <text evidence="2">The sequence shown here is derived from an EMBL/GenBank/DDBJ whole genome shotgun (WGS) entry which is preliminary data.</text>
</comment>
<keyword evidence="1" id="KW-0472">Membrane</keyword>
<dbReference type="Proteomes" id="UP001642484">
    <property type="component" value="Unassembled WGS sequence"/>
</dbReference>
<proteinExistence type="predicted"/>
<feature type="transmembrane region" description="Helical" evidence="1">
    <location>
        <begin position="55"/>
        <end position="76"/>
    </location>
</feature>
<accession>A0ABP0RJC5</accession>
<keyword evidence="1" id="KW-1133">Transmembrane helix</keyword>